<evidence type="ECO:0000259" key="3">
    <source>
        <dbReference type="SMART" id="SM00829"/>
    </source>
</evidence>
<dbReference type="InterPro" id="IPR011032">
    <property type="entry name" value="GroES-like_sf"/>
</dbReference>
<dbReference type="GO" id="GO:0070402">
    <property type="term" value="F:NADPH binding"/>
    <property type="evidence" value="ECO:0007669"/>
    <property type="project" value="TreeGrafter"/>
</dbReference>
<name>A0AA49JG50_9BACT</name>
<evidence type="ECO:0000256" key="2">
    <source>
        <dbReference type="ARBA" id="ARBA00023002"/>
    </source>
</evidence>
<accession>A0AA49JG50</accession>
<reference evidence="4" key="2">
    <citation type="journal article" date="2024" name="Antonie Van Leeuwenhoek">
        <title>Roseihalotalea indica gen. nov., sp. nov., a halophilic Bacteroidetes from mesopelagic Southwest Indian Ocean with higher carbohydrate metabolic potential.</title>
        <authorList>
            <person name="Chen B."/>
            <person name="Zhang M."/>
            <person name="Lin D."/>
            <person name="Ye J."/>
            <person name="Tang K."/>
        </authorList>
    </citation>
    <scope>NUCLEOTIDE SEQUENCE</scope>
    <source>
        <strain evidence="4">TK19036</strain>
    </source>
</reference>
<dbReference type="AlphaFoldDB" id="A0AA49JG50"/>
<gene>
    <name evidence="4" type="ORF">K4G66_29830</name>
</gene>
<dbReference type="EMBL" id="CP120682">
    <property type="protein sequence ID" value="WKN36564.1"/>
    <property type="molecule type" value="Genomic_DNA"/>
</dbReference>
<keyword evidence="1" id="KW-0521">NADP</keyword>
<feature type="domain" description="Enoyl reductase (ER)" evidence="3">
    <location>
        <begin position="14"/>
        <end position="326"/>
    </location>
</feature>
<dbReference type="InterPro" id="IPR013154">
    <property type="entry name" value="ADH-like_N"/>
</dbReference>
<dbReference type="Gene3D" id="3.40.50.720">
    <property type="entry name" value="NAD(P)-binding Rossmann-like Domain"/>
    <property type="match status" value="1"/>
</dbReference>
<dbReference type="PANTHER" id="PTHR48106:SF2">
    <property type="entry name" value="ZN2+-BINDING DEHYDROGENASE"/>
    <property type="match status" value="1"/>
</dbReference>
<sequence length="330" mass="35642">MQKVVFNKAGEPQDVLTVKEVPVPEPKAGEVRIKVKATPVNPSDVVFIQGQYGIQPQFPDSPVGFEGAGEVDVIGTGIGPDLKIAQGQRVAFSGLGAWSEYIVVPATSIMPIPDNLSFEEGAQFFVNPFTVVTLLNEANLQKGDWLLLTAAFSSLNKMVIQRASSLGIRVIGTVRRQEQVHPLLELGAEAVVNTEKDSLVERVKSLTEGKGVQACFESVGGEIGTQALASLGKNGLMLIYGLMSGEDAHLNYGQTIFRTPTVKGFWLSRWMNEASITTRAKVAKQVYDLMKNRAMQVDVGNTFPLAKVVEAVSHSIQSGREGKTIIRCGN</sequence>
<dbReference type="GO" id="GO:0016651">
    <property type="term" value="F:oxidoreductase activity, acting on NAD(P)H"/>
    <property type="evidence" value="ECO:0007669"/>
    <property type="project" value="TreeGrafter"/>
</dbReference>
<dbReference type="SUPFAM" id="SSF51735">
    <property type="entry name" value="NAD(P)-binding Rossmann-fold domains"/>
    <property type="match status" value="1"/>
</dbReference>
<proteinExistence type="predicted"/>
<dbReference type="SUPFAM" id="SSF50129">
    <property type="entry name" value="GroES-like"/>
    <property type="match status" value="1"/>
</dbReference>
<organism evidence="4">
    <name type="scientific">Roseihalotalea indica</name>
    <dbReference type="NCBI Taxonomy" id="2867963"/>
    <lineage>
        <taxon>Bacteria</taxon>
        <taxon>Pseudomonadati</taxon>
        <taxon>Bacteroidota</taxon>
        <taxon>Cytophagia</taxon>
        <taxon>Cytophagales</taxon>
        <taxon>Catalimonadaceae</taxon>
        <taxon>Roseihalotalea</taxon>
    </lineage>
</organism>
<dbReference type="InterPro" id="IPR013149">
    <property type="entry name" value="ADH-like_C"/>
</dbReference>
<evidence type="ECO:0000256" key="1">
    <source>
        <dbReference type="ARBA" id="ARBA00022857"/>
    </source>
</evidence>
<dbReference type="Pfam" id="PF00107">
    <property type="entry name" value="ADH_zinc_N"/>
    <property type="match status" value="1"/>
</dbReference>
<dbReference type="Gene3D" id="3.90.180.10">
    <property type="entry name" value="Medium-chain alcohol dehydrogenases, catalytic domain"/>
    <property type="match status" value="1"/>
</dbReference>
<dbReference type="InterPro" id="IPR020843">
    <property type="entry name" value="ER"/>
</dbReference>
<dbReference type="Pfam" id="PF08240">
    <property type="entry name" value="ADH_N"/>
    <property type="match status" value="1"/>
</dbReference>
<dbReference type="PANTHER" id="PTHR48106">
    <property type="entry name" value="QUINONE OXIDOREDUCTASE PIG3-RELATED"/>
    <property type="match status" value="1"/>
</dbReference>
<evidence type="ECO:0000313" key="4">
    <source>
        <dbReference type="EMBL" id="WKN36564.1"/>
    </source>
</evidence>
<reference evidence="4" key="1">
    <citation type="journal article" date="2023" name="Comput. Struct. Biotechnol. J.">
        <title>Discovery of a novel marine Bacteroidetes with a rich repertoire of carbohydrate-active enzymes.</title>
        <authorList>
            <person name="Chen B."/>
            <person name="Liu G."/>
            <person name="Chen Q."/>
            <person name="Wang H."/>
            <person name="Liu L."/>
            <person name="Tang K."/>
        </authorList>
    </citation>
    <scope>NUCLEOTIDE SEQUENCE</scope>
    <source>
        <strain evidence="4">TK19036</strain>
    </source>
</reference>
<dbReference type="CDD" id="cd05282">
    <property type="entry name" value="ETR_like"/>
    <property type="match status" value="1"/>
</dbReference>
<dbReference type="InterPro" id="IPR036291">
    <property type="entry name" value="NAD(P)-bd_dom_sf"/>
</dbReference>
<protein>
    <submittedName>
        <fullName evidence="4">Zinc-dependent alcohol dehydrogenase family protein</fullName>
    </submittedName>
</protein>
<keyword evidence="2" id="KW-0560">Oxidoreductase</keyword>
<dbReference type="SMART" id="SM00829">
    <property type="entry name" value="PKS_ER"/>
    <property type="match status" value="1"/>
</dbReference>